<feature type="region of interest" description="Disordered" evidence="1">
    <location>
        <begin position="275"/>
        <end position="341"/>
    </location>
</feature>
<feature type="compositionally biased region" description="Low complexity" evidence="1">
    <location>
        <begin position="120"/>
        <end position="135"/>
    </location>
</feature>
<feature type="signal peptide" evidence="2">
    <location>
        <begin position="1"/>
        <end position="21"/>
    </location>
</feature>
<dbReference type="RefSeq" id="XP_062780551.1">
    <property type="nucleotide sequence ID" value="XM_062924500.1"/>
</dbReference>
<feature type="region of interest" description="Disordered" evidence="1">
    <location>
        <begin position="49"/>
        <end position="81"/>
    </location>
</feature>
<feature type="region of interest" description="Disordered" evidence="1">
    <location>
        <begin position="120"/>
        <end position="155"/>
    </location>
</feature>
<organism evidence="3 4">
    <name type="scientific">Colletotrichum destructivum</name>
    <dbReference type="NCBI Taxonomy" id="34406"/>
    <lineage>
        <taxon>Eukaryota</taxon>
        <taxon>Fungi</taxon>
        <taxon>Dikarya</taxon>
        <taxon>Ascomycota</taxon>
        <taxon>Pezizomycotina</taxon>
        <taxon>Sordariomycetes</taxon>
        <taxon>Hypocreomycetidae</taxon>
        <taxon>Glomerellales</taxon>
        <taxon>Glomerellaceae</taxon>
        <taxon>Colletotrichum</taxon>
        <taxon>Colletotrichum destructivum species complex</taxon>
    </lineage>
</organism>
<evidence type="ECO:0000256" key="2">
    <source>
        <dbReference type="SAM" id="SignalP"/>
    </source>
</evidence>
<feature type="compositionally biased region" description="Low complexity" evidence="1">
    <location>
        <begin position="238"/>
        <end position="247"/>
    </location>
</feature>
<protein>
    <submittedName>
        <fullName evidence="3">Uncharacterized protein</fullName>
    </submittedName>
</protein>
<feature type="region of interest" description="Disordered" evidence="1">
    <location>
        <begin position="223"/>
        <end position="247"/>
    </location>
</feature>
<keyword evidence="2" id="KW-0732">Signal</keyword>
<proteinExistence type="predicted"/>
<dbReference type="KEGG" id="cdet:87944844"/>
<feature type="region of interest" description="Disordered" evidence="1">
    <location>
        <begin position="404"/>
        <end position="447"/>
    </location>
</feature>
<gene>
    <name evidence="3" type="ORF">CDEST_08341</name>
</gene>
<feature type="chain" id="PRO_5044016501" evidence="2">
    <location>
        <begin position="22"/>
        <end position="447"/>
    </location>
</feature>
<dbReference type="AlphaFoldDB" id="A0AAX4IJA6"/>
<name>A0AAX4IJA6_9PEZI</name>
<sequence>MRDTTAVVNGLLLALAGSLAAAESLITLHGASASATAYSVVTTSASVSASASAAGSNSRASTTRPLPPIGREPNCSRSVRRFRVPPTLPTLSEATTTYHIQSASNATHTLALTATPTSPTLTITSSSLSSSQSAAQPVPRDLEHDDDKKTKRKTRTPELWPVIPRPTVFIPEEEAKDKKKDKEMRVEAAPTVAATASVSCTPTGGVPRPPRGPKKIRAAKMIRVKNPRGPKKPQETEAATASARTTTTVVVSSSAILEYQANATLAGRDLLPAAQSTEATTHSSSSRRCTRTRRPSCWWKTGSAKSSSGSVTGSSTASQPTTSAPTTSGNDSNIRTITVRPATTSTLVTSTVSVSGSSPSSCPYPSTTAGASVVTVTVTAEPSYVPTYYLNPSTDQRGFRGPEGLEEPQPAVTSSFSYTGWLGPTTDHRGFRGPDGLEDVPPAVTAV</sequence>
<evidence type="ECO:0000313" key="3">
    <source>
        <dbReference type="EMBL" id="WQF83327.1"/>
    </source>
</evidence>
<dbReference type="Proteomes" id="UP001322277">
    <property type="component" value="Chromosome 5"/>
</dbReference>
<evidence type="ECO:0000313" key="4">
    <source>
        <dbReference type="Proteomes" id="UP001322277"/>
    </source>
</evidence>
<evidence type="ECO:0000256" key="1">
    <source>
        <dbReference type="SAM" id="MobiDB-lite"/>
    </source>
</evidence>
<feature type="compositionally biased region" description="Low complexity" evidence="1">
    <location>
        <begin position="49"/>
        <end position="63"/>
    </location>
</feature>
<dbReference type="GeneID" id="87944844"/>
<keyword evidence="4" id="KW-1185">Reference proteome</keyword>
<feature type="compositionally biased region" description="Low complexity" evidence="1">
    <location>
        <begin position="300"/>
        <end position="329"/>
    </location>
</feature>
<feature type="compositionally biased region" description="Basic and acidic residues" evidence="1">
    <location>
        <begin position="140"/>
        <end position="149"/>
    </location>
</feature>
<reference evidence="4" key="1">
    <citation type="journal article" date="2023" name="bioRxiv">
        <title>Complete genome of the Medicago anthracnose fungus, Colletotrichum destructivum, reveals a mini-chromosome-like region within a core chromosome.</title>
        <authorList>
            <person name="Lapalu N."/>
            <person name="Simon A."/>
            <person name="Lu A."/>
            <person name="Plaumann P.-L."/>
            <person name="Amselem J."/>
            <person name="Pigne S."/>
            <person name="Auger A."/>
            <person name="Koch C."/>
            <person name="Dallery J.-F."/>
            <person name="O'Connell R.J."/>
        </authorList>
    </citation>
    <scope>NUCLEOTIDE SEQUENCE [LARGE SCALE GENOMIC DNA]</scope>
    <source>
        <strain evidence="4">CBS 520.97</strain>
    </source>
</reference>
<accession>A0AAX4IJA6</accession>
<dbReference type="EMBL" id="CP137309">
    <property type="protein sequence ID" value="WQF83327.1"/>
    <property type="molecule type" value="Genomic_DNA"/>
</dbReference>